<feature type="transmembrane region" description="Helical" evidence="10">
    <location>
        <begin position="228"/>
        <end position="249"/>
    </location>
</feature>
<feature type="transmembrane region" description="Helical" evidence="10">
    <location>
        <begin position="407"/>
        <end position="425"/>
    </location>
</feature>
<reference evidence="11" key="1">
    <citation type="submission" date="2023-08" db="EMBL/GenBank/DDBJ databases">
        <title>Increased levels of nutrients transform a symbiont into a lethal pathobiont.</title>
        <authorList>
            <person name="Lachnit T."/>
            <person name="Ulrich L."/>
            <person name="Willmer F.M."/>
            <person name="Hasenbein T."/>
            <person name="Steiner L.X."/>
            <person name="Wolters M."/>
            <person name="Herbst E.M."/>
            <person name="Deines P."/>
        </authorList>
    </citation>
    <scope>NUCLEOTIDE SEQUENCE</scope>
    <source>
        <strain evidence="11">T3</strain>
    </source>
</reference>
<feature type="transmembrane region" description="Helical" evidence="10">
    <location>
        <begin position="437"/>
        <end position="459"/>
    </location>
</feature>
<dbReference type="GO" id="GO:0008360">
    <property type="term" value="P:regulation of cell shape"/>
    <property type="evidence" value="ECO:0007669"/>
    <property type="project" value="UniProtKB-KW"/>
</dbReference>
<feature type="transmembrane region" description="Helical" evidence="10">
    <location>
        <begin position="82"/>
        <end position="113"/>
    </location>
</feature>
<comment type="function">
    <text evidence="8">Involved in peptidoglycan biosynthesis. Transports lipid-linked peptidoglycan precursors from the inner to the outer leaflet of the cytoplasmic membrane.</text>
</comment>
<evidence type="ECO:0000256" key="9">
    <source>
        <dbReference type="ARBA" id="ARBA00061532"/>
    </source>
</evidence>
<feature type="transmembrane region" description="Helical" evidence="10">
    <location>
        <begin position="314"/>
        <end position="336"/>
    </location>
</feature>
<feature type="transmembrane region" description="Helical" evidence="10">
    <location>
        <begin position="261"/>
        <end position="287"/>
    </location>
</feature>
<comment type="subcellular location">
    <subcellularLocation>
        <location evidence="1">Cell membrane</location>
        <topology evidence="1">Multi-pass membrane protein</topology>
    </subcellularLocation>
</comment>
<keyword evidence="5" id="KW-0573">Peptidoglycan synthesis</keyword>
<gene>
    <name evidence="11" type="ORF">ABS648_09200</name>
</gene>
<keyword evidence="7 10" id="KW-0472">Membrane</keyword>
<evidence type="ECO:0000256" key="2">
    <source>
        <dbReference type="ARBA" id="ARBA00022475"/>
    </source>
</evidence>
<sequence length="511" mass="53518">MTQAQRNLLGAGLFLGLALMGGRLAGFGREVLIASSFGLSAEADIAIILLSIPDLLVNLLLSGGLSVALVPALRSADSDKAAALFIQASIVVGGGFAVLAAIFAVAPTVWLYLLAPGLLSPLRWLDSWMIYAIAAAIPLTALSGVSSAALNSKDRFFVAGCGTLIFNLCIIGGLFYALAVGGRYLSWLCAGIFLGALVRWVSQLSALRVGRLPKKHDVSCGWVLDRQLLLGFVAGLASASLLVIVPLVIRAGASWLGEGELAAFNYAVKLIELPLGILITTLATVAFPRLSEAHDRQDIVAFNEILRVSLQRSVLLSIVIVLCGLPFIDAAIFILFGGGQISTAGLQHITTLTQVALLSVPFVGISSLAAAAVNAQRRPGQVLRRTAAVMLFLPLLCIPGLWLKEPIALMLALPIFHMMLAINLARATGGAVLNAGLGGAYILPLGALIAVVVSVAVLIDFFCLKPAGSWLVGPLAIWRLGLAGIAFGISAIAVLHMMRSRERVAFNEANI</sequence>
<feature type="transmembrane region" description="Helical" evidence="10">
    <location>
        <begin position="156"/>
        <end position="178"/>
    </location>
</feature>
<accession>A0AAU7Y873</accession>
<evidence type="ECO:0000256" key="8">
    <source>
        <dbReference type="ARBA" id="ARBA00060041"/>
    </source>
</evidence>
<keyword evidence="2" id="KW-1003">Cell membrane</keyword>
<dbReference type="Pfam" id="PF03023">
    <property type="entry name" value="MurJ"/>
    <property type="match status" value="1"/>
</dbReference>
<name>A0AAU7Y873_9PSED</name>
<feature type="transmembrane region" description="Helical" evidence="10">
    <location>
        <begin position="128"/>
        <end position="149"/>
    </location>
</feature>
<dbReference type="InterPro" id="IPR004268">
    <property type="entry name" value="MurJ"/>
</dbReference>
<dbReference type="PANTHER" id="PTHR47019:SF1">
    <property type="entry name" value="LIPID II FLIPPASE MURJ"/>
    <property type="match status" value="1"/>
</dbReference>
<keyword evidence="6 10" id="KW-1133">Transmembrane helix</keyword>
<evidence type="ECO:0000256" key="10">
    <source>
        <dbReference type="SAM" id="Phobius"/>
    </source>
</evidence>
<evidence type="ECO:0000256" key="3">
    <source>
        <dbReference type="ARBA" id="ARBA00022692"/>
    </source>
</evidence>
<dbReference type="GO" id="GO:0015648">
    <property type="term" value="F:lipid-linked peptidoglycan transporter activity"/>
    <property type="evidence" value="ECO:0007669"/>
    <property type="project" value="TreeGrafter"/>
</dbReference>
<protein>
    <submittedName>
        <fullName evidence="11">Lipid II flippase MurJ</fullName>
    </submittedName>
</protein>
<dbReference type="GO" id="GO:0034204">
    <property type="term" value="P:lipid translocation"/>
    <property type="evidence" value="ECO:0007669"/>
    <property type="project" value="TreeGrafter"/>
</dbReference>
<feature type="transmembrane region" description="Helical" evidence="10">
    <location>
        <begin position="184"/>
        <end position="207"/>
    </location>
</feature>
<keyword evidence="3 10" id="KW-0812">Transmembrane</keyword>
<feature type="transmembrane region" description="Helical" evidence="10">
    <location>
        <begin position="471"/>
        <end position="495"/>
    </location>
</feature>
<evidence type="ECO:0000256" key="1">
    <source>
        <dbReference type="ARBA" id="ARBA00004651"/>
    </source>
</evidence>
<evidence type="ECO:0000256" key="6">
    <source>
        <dbReference type="ARBA" id="ARBA00022989"/>
    </source>
</evidence>
<evidence type="ECO:0000256" key="7">
    <source>
        <dbReference type="ARBA" id="ARBA00023136"/>
    </source>
</evidence>
<feature type="transmembrane region" description="Helical" evidence="10">
    <location>
        <begin position="45"/>
        <end position="70"/>
    </location>
</feature>
<comment type="similarity">
    <text evidence="9">Belongs to the MurJ/MviN family.</text>
</comment>
<dbReference type="GO" id="GO:0009252">
    <property type="term" value="P:peptidoglycan biosynthetic process"/>
    <property type="evidence" value="ECO:0007669"/>
    <property type="project" value="UniProtKB-KW"/>
</dbReference>
<evidence type="ECO:0000256" key="4">
    <source>
        <dbReference type="ARBA" id="ARBA00022960"/>
    </source>
</evidence>
<dbReference type="PRINTS" id="PR01806">
    <property type="entry name" value="VIRFACTRMVIN"/>
</dbReference>
<feature type="transmembrane region" description="Helical" evidence="10">
    <location>
        <begin position="382"/>
        <end position="401"/>
    </location>
</feature>
<proteinExistence type="inferred from homology"/>
<dbReference type="AlphaFoldDB" id="A0AAU7Y873"/>
<dbReference type="InterPro" id="IPR051050">
    <property type="entry name" value="Lipid_II_flippase_MurJ/MviN"/>
</dbReference>
<organism evidence="11">
    <name type="scientific">Pseudomonas solani</name>
    <dbReference type="NCBI Taxonomy" id="2731552"/>
    <lineage>
        <taxon>Bacteria</taxon>
        <taxon>Pseudomonadati</taxon>
        <taxon>Pseudomonadota</taxon>
        <taxon>Gammaproteobacteria</taxon>
        <taxon>Pseudomonadales</taxon>
        <taxon>Pseudomonadaceae</taxon>
        <taxon>Pseudomonas</taxon>
    </lineage>
</organism>
<feature type="transmembrane region" description="Helical" evidence="10">
    <location>
        <begin position="356"/>
        <end position="375"/>
    </location>
</feature>
<dbReference type="RefSeq" id="WP_350448095.1">
    <property type="nucleotide sequence ID" value="NZ_CP158373.1"/>
</dbReference>
<dbReference type="GO" id="GO:0005886">
    <property type="term" value="C:plasma membrane"/>
    <property type="evidence" value="ECO:0007669"/>
    <property type="project" value="UniProtKB-SubCell"/>
</dbReference>
<keyword evidence="4" id="KW-0133">Cell shape</keyword>
<evidence type="ECO:0000256" key="5">
    <source>
        <dbReference type="ARBA" id="ARBA00022984"/>
    </source>
</evidence>
<dbReference type="EMBL" id="CP158373">
    <property type="protein sequence ID" value="XBY65922.1"/>
    <property type="molecule type" value="Genomic_DNA"/>
</dbReference>
<dbReference type="PANTHER" id="PTHR47019">
    <property type="entry name" value="LIPID II FLIPPASE MURJ"/>
    <property type="match status" value="1"/>
</dbReference>
<evidence type="ECO:0000313" key="11">
    <source>
        <dbReference type="EMBL" id="XBY65922.1"/>
    </source>
</evidence>